<evidence type="ECO:0000256" key="1">
    <source>
        <dbReference type="ARBA" id="ARBA00004138"/>
    </source>
</evidence>
<dbReference type="GO" id="GO:0005856">
    <property type="term" value="C:cytoskeleton"/>
    <property type="evidence" value="ECO:0007669"/>
    <property type="project" value="UniProtKB-SubCell"/>
</dbReference>
<dbReference type="Proteomes" id="UP000677803">
    <property type="component" value="Unassembled WGS sequence"/>
</dbReference>
<evidence type="ECO:0000256" key="5">
    <source>
        <dbReference type="ARBA" id="ARBA00023273"/>
    </source>
</evidence>
<dbReference type="GO" id="GO:0097546">
    <property type="term" value="C:ciliary base"/>
    <property type="evidence" value="ECO:0007669"/>
    <property type="project" value="TreeGrafter"/>
</dbReference>
<evidence type="ECO:0000256" key="3">
    <source>
        <dbReference type="ARBA" id="ARBA00022490"/>
    </source>
</evidence>
<name>A0A8S4AF59_9TELE</name>
<keyword evidence="5" id="KW-0966">Cell projection</keyword>
<evidence type="ECO:0000313" key="7">
    <source>
        <dbReference type="EMBL" id="CAG5863474.1"/>
    </source>
</evidence>
<dbReference type="InterPro" id="IPR029214">
    <property type="entry name" value="CFAP144"/>
</dbReference>
<reference evidence="7" key="1">
    <citation type="submission" date="2021-05" db="EMBL/GenBank/DDBJ databases">
        <authorList>
            <person name="Tigano A."/>
        </authorList>
    </citation>
    <scope>NUCLEOTIDE SEQUENCE</scope>
</reference>
<comment type="similarity">
    <text evidence="6">Belongs to the CFAP144 family.</text>
</comment>
<dbReference type="PANTHER" id="PTHR33865:SF3">
    <property type="entry name" value="PROTEIN FAM183B"/>
    <property type="match status" value="1"/>
</dbReference>
<dbReference type="Pfam" id="PF14886">
    <property type="entry name" value="FAM183"/>
    <property type="match status" value="1"/>
</dbReference>
<keyword evidence="8" id="KW-1185">Reference proteome</keyword>
<evidence type="ECO:0000256" key="6">
    <source>
        <dbReference type="ARBA" id="ARBA00034777"/>
    </source>
</evidence>
<dbReference type="AlphaFoldDB" id="A0A8S4AF59"/>
<organism evidence="7 8">
    <name type="scientific">Menidia menidia</name>
    <name type="common">Atlantic silverside</name>
    <dbReference type="NCBI Taxonomy" id="238744"/>
    <lineage>
        <taxon>Eukaryota</taxon>
        <taxon>Metazoa</taxon>
        <taxon>Chordata</taxon>
        <taxon>Craniata</taxon>
        <taxon>Vertebrata</taxon>
        <taxon>Euteleostomi</taxon>
        <taxon>Actinopterygii</taxon>
        <taxon>Neopterygii</taxon>
        <taxon>Teleostei</taxon>
        <taxon>Neoteleostei</taxon>
        <taxon>Acanthomorphata</taxon>
        <taxon>Ovalentaria</taxon>
        <taxon>Atherinomorphae</taxon>
        <taxon>Atheriniformes</taxon>
        <taxon>Atherinopsidae</taxon>
        <taxon>Menidiinae</taxon>
        <taxon>Menidia</taxon>
    </lineage>
</organism>
<keyword evidence="4" id="KW-0206">Cytoskeleton</keyword>
<evidence type="ECO:0000313" key="8">
    <source>
        <dbReference type="Proteomes" id="UP000677803"/>
    </source>
</evidence>
<sequence length="121" mass="14322">MSEKNKLDYVNLDRFHIEMIRKEQRTQKLHTEFSINPHRKLHILPDKPMSRKPPEVIAENSGFIEALHKAQLEPVKKYPMPVTESHEIGWISTPLIPETRHFQRICTDVTKHEEHARRLGN</sequence>
<comment type="caution">
    <text evidence="7">The sequence shown here is derived from an EMBL/GenBank/DDBJ whole genome shotgun (WGS) entry which is preliminary data.</text>
</comment>
<gene>
    <name evidence="7" type="ORF">MMEN_LOCUS1402</name>
</gene>
<protein>
    <submittedName>
        <fullName evidence="7">(Atlantic silverside) hypothetical protein</fullName>
    </submittedName>
</protein>
<comment type="subcellular location">
    <subcellularLocation>
        <location evidence="1">Cell projection</location>
        <location evidence="1">Cilium</location>
    </subcellularLocation>
    <subcellularLocation>
        <location evidence="2">Cytoplasm</location>
        <location evidence="2">Cytoskeleton</location>
    </subcellularLocation>
</comment>
<proteinExistence type="inferred from homology"/>
<evidence type="ECO:0000256" key="2">
    <source>
        <dbReference type="ARBA" id="ARBA00004245"/>
    </source>
</evidence>
<accession>A0A8S4AF59</accession>
<dbReference type="EMBL" id="CAJRST010000002">
    <property type="protein sequence ID" value="CAG5863474.1"/>
    <property type="molecule type" value="Genomic_DNA"/>
</dbReference>
<dbReference type="PANTHER" id="PTHR33865">
    <property type="entry name" value="PROTEIN FAM183B"/>
    <property type="match status" value="1"/>
</dbReference>
<evidence type="ECO:0000256" key="4">
    <source>
        <dbReference type="ARBA" id="ARBA00023212"/>
    </source>
</evidence>
<keyword evidence="3" id="KW-0963">Cytoplasm</keyword>
<dbReference type="OrthoDB" id="446290at2759"/>